<keyword evidence="3 12" id="KW-0963">Cytoplasm</keyword>
<evidence type="ECO:0000256" key="10">
    <source>
        <dbReference type="ARBA" id="ARBA00023239"/>
    </source>
</evidence>
<keyword evidence="7" id="KW-0862">Zinc</keyword>
<dbReference type="InterPro" id="IPR005954">
    <property type="entry name" value="HisB_N"/>
</dbReference>
<comment type="catalytic activity">
    <reaction evidence="12">
        <text>D-erythro-1-(imidazol-4-yl)glycerol 3-phosphate = 3-(imidazol-4-yl)-2-oxopropyl phosphate + H2O</text>
        <dbReference type="Rhea" id="RHEA:11040"/>
        <dbReference type="ChEBI" id="CHEBI:15377"/>
        <dbReference type="ChEBI" id="CHEBI:57766"/>
        <dbReference type="ChEBI" id="CHEBI:58278"/>
        <dbReference type="EC" id="4.2.1.19"/>
    </reaction>
</comment>
<dbReference type="NCBIfam" id="NF003937">
    <property type="entry name" value="PRK05446.1"/>
    <property type="match status" value="1"/>
</dbReference>
<dbReference type="InterPro" id="IPR036412">
    <property type="entry name" value="HAD-like_sf"/>
</dbReference>
<name>A0A4D6YL19_9GAMM</name>
<evidence type="ECO:0000256" key="8">
    <source>
        <dbReference type="ARBA" id="ARBA00022842"/>
    </source>
</evidence>
<dbReference type="InterPro" id="IPR000807">
    <property type="entry name" value="ImidazoleglycerolP_deHydtase"/>
</dbReference>
<keyword evidence="4 12" id="KW-0028">Amino-acid biosynthesis</keyword>
<protein>
    <recommendedName>
        <fullName evidence="2 12">Imidazoleglycerol-phosphate dehydratase</fullName>
        <shortName evidence="12">IGPD</shortName>
        <ecNumber evidence="12">4.2.1.19</ecNumber>
    </recommendedName>
</protein>
<evidence type="ECO:0000256" key="3">
    <source>
        <dbReference type="ARBA" id="ARBA00022490"/>
    </source>
</evidence>
<keyword evidence="8" id="KW-0460">Magnesium</keyword>
<evidence type="ECO:0000256" key="1">
    <source>
        <dbReference type="ARBA" id="ARBA00005047"/>
    </source>
</evidence>
<dbReference type="GO" id="GO:0000105">
    <property type="term" value="P:L-histidine biosynthetic process"/>
    <property type="evidence" value="ECO:0007669"/>
    <property type="project" value="UniProtKB-UniRule"/>
</dbReference>
<dbReference type="Proteomes" id="UP000298782">
    <property type="component" value="Chromosome"/>
</dbReference>
<dbReference type="InterPro" id="IPR006543">
    <property type="entry name" value="Histidinol-phos"/>
</dbReference>
<evidence type="ECO:0000256" key="7">
    <source>
        <dbReference type="ARBA" id="ARBA00022833"/>
    </source>
</evidence>
<dbReference type="InterPro" id="IPR020565">
    <property type="entry name" value="ImidazoleglycerP_deHydtase_CS"/>
</dbReference>
<evidence type="ECO:0000256" key="2">
    <source>
        <dbReference type="ARBA" id="ARBA00016664"/>
    </source>
</evidence>
<comment type="subcellular location">
    <subcellularLocation>
        <location evidence="12">Cytoplasm</location>
    </subcellularLocation>
</comment>
<keyword evidence="6 13" id="KW-0378">Hydrolase</keyword>
<organism evidence="13 14">
    <name type="scientific">Buchnera aphidicola</name>
    <name type="common">Thelaxes californica</name>
    <dbReference type="NCBI Taxonomy" id="1315998"/>
    <lineage>
        <taxon>Bacteria</taxon>
        <taxon>Pseudomonadati</taxon>
        <taxon>Pseudomonadota</taxon>
        <taxon>Gammaproteobacteria</taxon>
        <taxon>Enterobacterales</taxon>
        <taxon>Erwiniaceae</taxon>
        <taxon>Buchnera</taxon>
    </lineage>
</organism>
<dbReference type="FunFam" id="3.30.230.40:FF:000001">
    <property type="entry name" value="Imidazoleglycerol-phosphate dehydratase HisB"/>
    <property type="match status" value="1"/>
</dbReference>
<dbReference type="GO" id="GO:0004401">
    <property type="term" value="F:histidinol-phosphatase activity"/>
    <property type="evidence" value="ECO:0007669"/>
    <property type="project" value="InterPro"/>
</dbReference>
<sequence length="359" mass="41455">MSNNILFIDRDGTIVSEPTLDYQIDTLEKIVLEPHVITTLLNLKKLGYCLVLFTNQDGLGSNCFPFYNFYNTHNFILQIFRSQGVIFDDILICPHKPEDNCECRKPKLQLLKGWIINNLINKNNSYVIGDRLSDMKLAQNIGIQGLHYKQQFLSWIDIEKKITNQKRCFSVFRNTKETSICIKTHINNNKGLNIITTGIGFFDHMLEQIAVHSGINFDIHVLKGDLNVDEHHTVEDTALVLGKALYKVIRYNKKNNHRFGFMLPMDESISHCVLDISNRPYLVFNVQFKNSTIGNFHTEMIQHFFRTLVFSMKITLHFQATGNNDHHLCEALFKSFGQTLRQAIKHLKHDVLLSSKGIL</sequence>
<keyword evidence="10 12" id="KW-0456">Lyase</keyword>
<dbReference type="HAMAP" id="MF_00076">
    <property type="entry name" value="HisB"/>
    <property type="match status" value="1"/>
</dbReference>
<evidence type="ECO:0000313" key="13">
    <source>
        <dbReference type="EMBL" id="QCI26640.1"/>
    </source>
</evidence>
<dbReference type="CDD" id="cd07914">
    <property type="entry name" value="IGPD"/>
    <property type="match status" value="1"/>
</dbReference>
<dbReference type="EMBL" id="CP034852">
    <property type="protein sequence ID" value="QCI26640.1"/>
    <property type="molecule type" value="Genomic_DNA"/>
</dbReference>
<dbReference type="RefSeq" id="WP_158353156.1">
    <property type="nucleotide sequence ID" value="NZ_CP034852.1"/>
</dbReference>
<keyword evidence="5" id="KW-0479">Metal-binding</keyword>
<dbReference type="InterPro" id="IPR006549">
    <property type="entry name" value="HAD-SF_hydro_IIIA"/>
</dbReference>
<dbReference type="Gene3D" id="3.30.230.40">
    <property type="entry name" value="Imidazole glycerol phosphate dehydratase, domain 1"/>
    <property type="match status" value="2"/>
</dbReference>
<dbReference type="Gene3D" id="3.40.50.1000">
    <property type="entry name" value="HAD superfamily/HAD-like"/>
    <property type="match status" value="1"/>
</dbReference>
<evidence type="ECO:0000256" key="4">
    <source>
        <dbReference type="ARBA" id="ARBA00022605"/>
    </source>
</evidence>
<keyword evidence="14" id="KW-1185">Reference proteome</keyword>
<evidence type="ECO:0000256" key="12">
    <source>
        <dbReference type="HAMAP-Rule" id="MF_00076"/>
    </source>
</evidence>
<gene>
    <name evidence="12 13" type="primary">hisB</name>
    <name evidence="13" type="ORF">D9V80_00455</name>
</gene>
<accession>A0A4D6YL19</accession>
<dbReference type="GO" id="GO:0004424">
    <property type="term" value="F:imidazoleglycerol-phosphate dehydratase activity"/>
    <property type="evidence" value="ECO:0007669"/>
    <property type="project" value="UniProtKB-UniRule"/>
</dbReference>
<dbReference type="NCBIfam" id="TIGR01662">
    <property type="entry name" value="HAD-SF-IIIA"/>
    <property type="match status" value="1"/>
</dbReference>
<reference evidence="13 14" key="1">
    <citation type="submission" date="2018-12" db="EMBL/GenBank/DDBJ databases">
        <authorList>
            <person name="Chong R.A."/>
        </authorList>
    </citation>
    <scope>NUCLEOTIDE SEQUENCE [LARGE SCALE GENOMIC DNA]</scope>
    <source>
        <strain evidence="13 14">Tca</strain>
    </source>
</reference>
<dbReference type="PROSITE" id="PS00954">
    <property type="entry name" value="IGP_DEHYDRATASE_1"/>
    <property type="match status" value="1"/>
</dbReference>
<dbReference type="GO" id="GO:0046872">
    <property type="term" value="F:metal ion binding"/>
    <property type="evidence" value="ECO:0007669"/>
    <property type="project" value="UniProtKB-KW"/>
</dbReference>
<evidence type="ECO:0000256" key="5">
    <source>
        <dbReference type="ARBA" id="ARBA00022723"/>
    </source>
</evidence>
<dbReference type="PANTHER" id="PTHR23133:SF2">
    <property type="entry name" value="IMIDAZOLEGLYCEROL-PHOSPHATE DEHYDRATASE"/>
    <property type="match status" value="1"/>
</dbReference>
<dbReference type="OrthoDB" id="9790411at2"/>
<dbReference type="InterPro" id="IPR020568">
    <property type="entry name" value="Ribosomal_Su5_D2-typ_SF"/>
</dbReference>
<dbReference type="PROSITE" id="PS00955">
    <property type="entry name" value="IGP_DEHYDRATASE_2"/>
    <property type="match status" value="1"/>
</dbReference>
<dbReference type="InterPro" id="IPR038494">
    <property type="entry name" value="IGPD_sf"/>
</dbReference>
<dbReference type="NCBIfam" id="TIGR01261">
    <property type="entry name" value="hisB_Nterm"/>
    <property type="match status" value="1"/>
</dbReference>
<comment type="similarity">
    <text evidence="12">Belongs to the imidazoleglycerol-phosphate dehydratase family.</text>
</comment>
<dbReference type="FunFam" id="3.30.230.40:FF:000003">
    <property type="entry name" value="Imidazoleglycerol-phosphate dehydratase HisB"/>
    <property type="match status" value="1"/>
</dbReference>
<dbReference type="SUPFAM" id="SSF56784">
    <property type="entry name" value="HAD-like"/>
    <property type="match status" value="1"/>
</dbReference>
<evidence type="ECO:0000256" key="6">
    <source>
        <dbReference type="ARBA" id="ARBA00022801"/>
    </source>
</evidence>
<evidence type="ECO:0000256" key="9">
    <source>
        <dbReference type="ARBA" id="ARBA00023102"/>
    </source>
</evidence>
<evidence type="ECO:0000313" key="14">
    <source>
        <dbReference type="Proteomes" id="UP000298782"/>
    </source>
</evidence>
<dbReference type="SUPFAM" id="SSF54211">
    <property type="entry name" value="Ribosomal protein S5 domain 2-like"/>
    <property type="match status" value="2"/>
</dbReference>
<comment type="pathway">
    <text evidence="1 12">Amino-acid biosynthesis; L-histidine biosynthesis; L-histidine from 5-phospho-alpha-D-ribose 1-diphosphate: step 6/9.</text>
</comment>
<dbReference type="InterPro" id="IPR023214">
    <property type="entry name" value="HAD_sf"/>
</dbReference>
<dbReference type="NCBIfam" id="TIGR01656">
    <property type="entry name" value="Histidinol-ppas"/>
    <property type="match status" value="1"/>
</dbReference>
<keyword evidence="9 12" id="KW-0368">Histidine biosynthesis</keyword>
<dbReference type="AlphaFoldDB" id="A0A4D6YL19"/>
<dbReference type="EC" id="4.2.1.19" evidence="12"/>
<dbReference type="UniPathway" id="UPA00031">
    <property type="reaction ID" value="UER00011"/>
</dbReference>
<keyword evidence="11" id="KW-0511">Multifunctional enzyme</keyword>
<evidence type="ECO:0000256" key="11">
    <source>
        <dbReference type="ARBA" id="ARBA00023268"/>
    </source>
</evidence>
<proteinExistence type="inferred from homology"/>
<dbReference type="GO" id="GO:0005737">
    <property type="term" value="C:cytoplasm"/>
    <property type="evidence" value="ECO:0007669"/>
    <property type="project" value="UniProtKB-SubCell"/>
</dbReference>
<reference evidence="13 14" key="2">
    <citation type="submission" date="2019-05" db="EMBL/GenBank/DDBJ databases">
        <title>Genome evolution of the obligate endosymbiont Buchnera aphidicola.</title>
        <authorList>
            <person name="Moran N.A."/>
        </authorList>
    </citation>
    <scope>NUCLEOTIDE SEQUENCE [LARGE SCALE GENOMIC DNA]</scope>
    <source>
        <strain evidence="13 14">Tca</strain>
    </source>
</reference>
<dbReference type="Pfam" id="PF00475">
    <property type="entry name" value="IGPD"/>
    <property type="match status" value="1"/>
</dbReference>
<dbReference type="PANTHER" id="PTHR23133">
    <property type="entry name" value="IMIDAZOLEGLYCEROL-PHOSPHATE DEHYDRATASE HIS7"/>
    <property type="match status" value="1"/>
</dbReference>